<proteinExistence type="predicted"/>
<protein>
    <submittedName>
        <fullName evidence="1">Uncharacterized protein</fullName>
    </submittedName>
</protein>
<comment type="caution">
    <text evidence="1">The sequence shown here is derived from an EMBL/GenBank/DDBJ whole genome shotgun (WGS) entry which is preliminary data.</text>
</comment>
<evidence type="ECO:0000313" key="2">
    <source>
        <dbReference type="Proteomes" id="UP000253970"/>
    </source>
</evidence>
<sequence length="66" mass="7761">MAERIKVEYFEEPPVVLEVGGRRSWQAETADQFCNIWHETTEGSDHVTRWVKSSYDGRMVRESDEV</sequence>
<name>A0A369NP97_EGGLN</name>
<dbReference type="Proteomes" id="UP000253970">
    <property type="component" value="Unassembled WGS sequence"/>
</dbReference>
<dbReference type="AlphaFoldDB" id="A0A369NP97"/>
<dbReference type="RefSeq" id="WP_009608404.1">
    <property type="nucleotide sequence ID" value="NZ_BQNF01000002.1"/>
</dbReference>
<evidence type="ECO:0000313" key="1">
    <source>
        <dbReference type="EMBL" id="RDB66001.1"/>
    </source>
</evidence>
<accession>A0A369NP97</accession>
<organism evidence="1 2">
    <name type="scientific">Eggerthella lenta</name>
    <name type="common">Eubacterium lentum</name>
    <dbReference type="NCBI Taxonomy" id="84112"/>
    <lineage>
        <taxon>Bacteria</taxon>
        <taxon>Bacillati</taxon>
        <taxon>Actinomycetota</taxon>
        <taxon>Coriobacteriia</taxon>
        <taxon>Eggerthellales</taxon>
        <taxon>Eggerthellaceae</taxon>
        <taxon>Eggerthella</taxon>
    </lineage>
</organism>
<reference evidence="1 2" key="1">
    <citation type="journal article" date="2018" name="Elife">
        <title>Discovery and characterization of a prevalent human gut bacterial enzyme sufficient for the inactivation of a family of plant toxins.</title>
        <authorList>
            <person name="Koppel N."/>
            <person name="Bisanz J.E."/>
            <person name="Pandelia M.E."/>
            <person name="Turnbaugh P.J."/>
            <person name="Balskus E.P."/>
        </authorList>
    </citation>
    <scope>NUCLEOTIDE SEQUENCE [LARGE SCALE GENOMIC DNA]</scope>
    <source>
        <strain evidence="1 2">W1 BHI 6</strain>
    </source>
</reference>
<gene>
    <name evidence="1" type="ORF">C1875_14215</name>
</gene>
<dbReference type="EMBL" id="PPTU01000042">
    <property type="protein sequence ID" value="RDB66001.1"/>
    <property type="molecule type" value="Genomic_DNA"/>
</dbReference>